<feature type="compositionally biased region" description="Polar residues" evidence="1">
    <location>
        <begin position="136"/>
        <end position="147"/>
    </location>
</feature>
<dbReference type="Proteomes" id="UP000023758">
    <property type="component" value="Unassembled WGS sequence"/>
</dbReference>
<protein>
    <submittedName>
        <fullName evidence="2">Uncharacterized protein</fullName>
    </submittedName>
</protein>
<organism evidence="2">
    <name type="scientific">Trichophyton rubrum CBS 288.86</name>
    <dbReference type="NCBI Taxonomy" id="1215330"/>
    <lineage>
        <taxon>Eukaryota</taxon>
        <taxon>Fungi</taxon>
        <taxon>Dikarya</taxon>
        <taxon>Ascomycota</taxon>
        <taxon>Pezizomycotina</taxon>
        <taxon>Eurotiomycetes</taxon>
        <taxon>Eurotiomycetidae</taxon>
        <taxon>Onygenales</taxon>
        <taxon>Arthrodermataceae</taxon>
        <taxon>Trichophyton</taxon>
    </lineage>
</organism>
<feature type="compositionally biased region" description="Basic residues" evidence="1">
    <location>
        <begin position="102"/>
        <end position="113"/>
    </location>
</feature>
<evidence type="ECO:0000256" key="1">
    <source>
        <dbReference type="SAM" id="MobiDB-lite"/>
    </source>
</evidence>
<dbReference type="HOGENOM" id="CLU_1769421_0_0_1"/>
<feature type="region of interest" description="Disordered" evidence="1">
    <location>
        <begin position="46"/>
        <end position="147"/>
    </location>
</feature>
<feature type="compositionally biased region" description="Basic residues" evidence="1">
    <location>
        <begin position="64"/>
        <end position="74"/>
    </location>
</feature>
<feature type="compositionally biased region" description="Basic and acidic residues" evidence="1">
    <location>
        <begin position="86"/>
        <end position="101"/>
    </location>
</feature>
<accession>A0A022VSC6</accession>
<name>A0A022VSC6_TRIRU</name>
<dbReference type="EMBL" id="KK207914">
    <property type="protein sequence ID" value="EZF49000.1"/>
    <property type="molecule type" value="Genomic_DNA"/>
</dbReference>
<proteinExistence type="predicted"/>
<reference evidence="2" key="1">
    <citation type="submission" date="2014-02" db="EMBL/GenBank/DDBJ databases">
        <title>The Genome Sequence of Trichophyton rubrum (morphotype fischeri) CBS 288.86.</title>
        <authorList>
            <consortium name="The Broad Institute Genomics Platform"/>
            <person name="Cuomo C.A."/>
            <person name="White T.C."/>
            <person name="Graser Y."/>
            <person name="Martinez-Rossi N."/>
            <person name="Heitman J."/>
            <person name="Young S.K."/>
            <person name="Zeng Q."/>
            <person name="Gargeya S."/>
            <person name="Abouelleil A."/>
            <person name="Alvarado L."/>
            <person name="Chapman S.B."/>
            <person name="Gainer-Dewar J."/>
            <person name="Goldberg J."/>
            <person name="Griggs A."/>
            <person name="Gujja S."/>
            <person name="Hansen M."/>
            <person name="Howarth C."/>
            <person name="Imamovic A."/>
            <person name="Larimer J."/>
            <person name="Martinez D."/>
            <person name="Murphy C."/>
            <person name="Pearson M.D."/>
            <person name="Persinoti G."/>
            <person name="Poon T."/>
            <person name="Priest M."/>
            <person name="Roberts A.D."/>
            <person name="Saif S."/>
            <person name="Shea T.D."/>
            <person name="Sykes S.N."/>
            <person name="Wortman J."/>
            <person name="Nusbaum C."/>
            <person name="Birren B."/>
        </authorList>
    </citation>
    <scope>NUCLEOTIDE SEQUENCE [LARGE SCALE GENOMIC DNA]</scope>
    <source>
        <strain evidence="2">CBS 288.86</strain>
    </source>
</reference>
<gene>
    <name evidence="2" type="ORF">H103_07452</name>
</gene>
<dbReference type="AlphaFoldDB" id="A0A022VSC6"/>
<sequence>MSVLPIIAKVIPLLAQRLGIKRLSCLCLCERSRLFLFVGKRERCTVDSHPSGAVGLNQAAFPGLRRRRRRRGRKREQDEASSVGGNERKESENEQERDRERGRRHPRDKKNRTGRLPEGMWSCAGRQKLSKGPKSVSGQGSCQVCRQ</sequence>
<evidence type="ECO:0000313" key="2">
    <source>
        <dbReference type="EMBL" id="EZF49000.1"/>
    </source>
</evidence>